<accession>A0A5E7A110</accession>
<dbReference type="Proteomes" id="UP000381093">
    <property type="component" value="Unassembled WGS sequence"/>
</dbReference>
<dbReference type="EMBL" id="CABVHW010000001">
    <property type="protein sequence ID" value="VVN72396.1"/>
    <property type="molecule type" value="Genomic_DNA"/>
</dbReference>
<name>A0A5E7A110_PSEFL</name>
<dbReference type="AlphaFoldDB" id="A0A5E7A110"/>
<proteinExistence type="predicted"/>
<sequence>MGSKRSEINTFDYLPQMMGVSKGFLVTEANFFASLTN</sequence>
<evidence type="ECO:0000313" key="2">
    <source>
        <dbReference type="Proteomes" id="UP000381093"/>
    </source>
</evidence>
<gene>
    <name evidence="1" type="ORF">PS710_00518</name>
</gene>
<organism evidence="1 2">
    <name type="scientific">Pseudomonas fluorescens</name>
    <dbReference type="NCBI Taxonomy" id="294"/>
    <lineage>
        <taxon>Bacteria</taxon>
        <taxon>Pseudomonadati</taxon>
        <taxon>Pseudomonadota</taxon>
        <taxon>Gammaproteobacteria</taxon>
        <taxon>Pseudomonadales</taxon>
        <taxon>Pseudomonadaceae</taxon>
        <taxon>Pseudomonas</taxon>
    </lineage>
</organism>
<reference evidence="1 2" key="1">
    <citation type="submission" date="2019-09" db="EMBL/GenBank/DDBJ databases">
        <authorList>
            <person name="Chandra G."/>
            <person name="Truman W A."/>
        </authorList>
    </citation>
    <scope>NUCLEOTIDE SEQUENCE [LARGE SCALE GENOMIC DNA]</scope>
    <source>
        <strain evidence="1">PS710</strain>
    </source>
</reference>
<protein>
    <submittedName>
        <fullName evidence="1">Uncharacterized protein</fullName>
    </submittedName>
</protein>
<evidence type="ECO:0000313" key="1">
    <source>
        <dbReference type="EMBL" id="VVN72396.1"/>
    </source>
</evidence>